<evidence type="ECO:0008006" key="3">
    <source>
        <dbReference type="Google" id="ProtNLM"/>
    </source>
</evidence>
<dbReference type="Proteomes" id="UP000199288">
    <property type="component" value="Unassembled WGS sequence"/>
</dbReference>
<name>A0A1H4D491_9ACTO</name>
<reference evidence="2" key="1">
    <citation type="submission" date="2016-10" db="EMBL/GenBank/DDBJ databases">
        <authorList>
            <person name="Varghese N."/>
            <person name="Submissions S."/>
        </authorList>
    </citation>
    <scope>NUCLEOTIDE SEQUENCE [LARGE SCALE GENOMIC DNA]</scope>
    <source>
        <strain evidence="2">KPR-1</strain>
    </source>
</reference>
<dbReference type="EMBL" id="FNQV01000015">
    <property type="protein sequence ID" value="SEA67408.1"/>
    <property type="molecule type" value="Genomic_DNA"/>
</dbReference>
<keyword evidence="2" id="KW-1185">Reference proteome</keyword>
<proteinExistence type="predicted"/>
<dbReference type="AlphaFoldDB" id="A0A1H4D491"/>
<accession>A0A1H4D491</accession>
<dbReference type="OrthoDB" id="4794282at2"/>
<evidence type="ECO:0000313" key="2">
    <source>
        <dbReference type="Proteomes" id="UP000199288"/>
    </source>
</evidence>
<gene>
    <name evidence="1" type="ORF">SAMN02910418_02132</name>
</gene>
<dbReference type="RefSeq" id="WP_143027413.1">
    <property type="nucleotide sequence ID" value="NZ_FNQV01000015.1"/>
</dbReference>
<protein>
    <recommendedName>
        <fullName evidence="3">PqqD family protein, HPr-rel-A system</fullName>
    </recommendedName>
</protein>
<evidence type="ECO:0000313" key="1">
    <source>
        <dbReference type="EMBL" id="SEA67408.1"/>
    </source>
</evidence>
<sequence>MDRKYSALPWASEFDGSTLWVAPLPQGPVLQLDGVAPSILQVLSESPEPLNVNELIDSLEGAGLPVPEEAHDQVRAFLESAVTYEIVAVTAAG</sequence>
<organism evidence="1 2">
    <name type="scientific">Bowdeniella nasicola</name>
    <dbReference type="NCBI Taxonomy" id="208480"/>
    <lineage>
        <taxon>Bacteria</taxon>
        <taxon>Bacillati</taxon>
        <taxon>Actinomycetota</taxon>
        <taxon>Actinomycetes</taxon>
        <taxon>Actinomycetales</taxon>
        <taxon>Actinomycetaceae</taxon>
        <taxon>Bowdeniella</taxon>
    </lineage>
</organism>